<dbReference type="EMBL" id="BTGU01000021">
    <property type="protein sequence ID" value="GMN45855.1"/>
    <property type="molecule type" value="Genomic_DNA"/>
</dbReference>
<name>A0AA88A6G7_FICCA</name>
<organism evidence="1 2">
    <name type="scientific">Ficus carica</name>
    <name type="common">Common fig</name>
    <dbReference type="NCBI Taxonomy" id="3494"/>
    <lineage>
        <taxon>Eukaryota</taxon>
        <taxon>Viridiplantae</taxon>
        <taxon>Streptophyta</taxon>
        <taxon>Embryophyta</taxon>
        <taxon>Tracheophyta</taxon>
        <taxon>Spermatophyta</taxon>
        <taxon>Magnoliopsida</taxon>
        <taxon>eudicotyledons</taxon>
        <taxon>Gunneridae</taxon>
        <taxon>Pentapetalae</taxon>
        <taxon>rosids</taxon>
        <taxon>fabids</taxon>
        <taxon>Rosales</taxon>
        <taxon>Moraceae</taxon>
        <taxon>Ficeae</taxon>
        <taxon>Ficus</taxon>
    </lineage>
</organism>
<reference evidence="1" key="1">
    <citation type="submission" date="2023-07" db="EMBL/GenBank/DDBJ databases">
        <title>draft genome sequence of fig (Ficus carica).</title>
        <authorList>
            <person name="Takahashi T."/>
            <person name="Nishimura K."/>
        </authorList>
    </citation>
    <scope>NUCLEOTIDE SEQUENCE</scope>
</reference>
<evidence type="ECO:0000313" key="1">
    <source>
        <dbReference type="EMBL" id="GMN45855.1"/>
    </source>
</evidence>
<dbReference type="Proteomes" id="UP001187192">
    <property type="component" value="Unassembled WGS sequence"/>
</dbReference>
<proteinExistence type="predicted"/>
<sequence>MLAVGVHRWVVSVATQAEVGCFAGNLKWVAMASEHSTDELNHNPWMVWVVLLGWIRRSSFTVDPPPTPWLCCHLAAGWEFSPTSVNELLETMQLKCS</sequence>
<gene>
    <name evidence="1" type="ORF">TIFTF001_015050</name>
</gene>
<comment type="caution">
    <text evidence="1">The sequence shown here is derived from an EMBL/GenBank/DDBJ whole genome shotgun (WGS) entry which is preliminary data.</text>
</comment>
<protein>
    <submittedName>
        <fullName evidence="1">Uncharacterized protein</fullName>
    </submittedName>
</protein>
<accession>A0AA88A6G7</accession>
<keyword evidence="2" id="KW-1185">Reference proteome</keyword>
<evidence type="ECO:0000313" key="2">
    <source>
        <dbReference type="Proteomes" id="UP001187192"/>
    </source>
</evidence>
<dbReference type="AlphaFoldDB" id="A0AA88A6G7"/>